<comment type="similarity">
    <text evidence="2 13">Belongs to the class-II aminoacyl-tRNA synthetase family. Phe-tRNA synthetase alpha subunit type 1 subfamily.</text>
</comment>
<keyword evidence="10 13" id="KW-0648">Protein biosynthesis</keyword>
<dbReference type="PATRIC" id="fig|186479.3.peg.10591"/>
<comment type="caution">
    <text evidence="15">The sequence shown here is derived from an EMBL/GenBank/DDBJ whole genome shotgun (WGS) entry which is preliminary data.</text>
</comment>
<evidence type="ECO:0000256" key="8">
    <source>
        <dbReference type="ARBA" id="ARBA00022840"/>
    </source>
</evidence>
<dbReference type="PANTHER" id="PTHR11538:SF41">
    <property type="entry name" value="PHENYLALANINE--TRNA LIGASE, MITOCHONDRIAL"/>
    <property type="match status" value="1"/>
</dbReference>
<reference evidence="15 16" key="1">
    <citation type="submission" date="2015-09" db="EMBL/GenBank/DDBJ databases">
        <title>Draft genome sequence of Kouleothrix aurantiaca JCM 19913.</title>
        <authorList>
            <person name="Hemp J."/>
        </authorList>
    </citation>
    <scope>NUCLEOTIDE SEQUENCE [LARGE SCALE GENOMIC DNA]</scope>
    <source>
        <strain evidence="15 16">COM-B</strain>
    </source>
</reference>
<keyword evidence="9 13" id="KW-0460">Magnesium</keyword>
<evidence type="ECO:0000256" key="4">
    <source>
        <dbReference type="ARBA" id="ARBA00022490"/>
    </source>
</evidence>
<dbReference type="CDD" id="cd00496">
    <property type="entry name" value="PheRS_alpha_core"/>
    <property type="match status" value="1"/>
</dbReference>
<dbReference type="Pfam" id="PF02912">
    <property type="entry name" value="Phe_tRNA-synt_N"/>
    <property type="match status" value="1"/>
</dbReference>
<evidence type="ECO:0000256" key="10">
    <source>
        <dbReference type="ARBA" id="ARBA00022917"/>
    </source>
</evidence>
<dbReference type="SUPFAM" id="SSF55681">
    <property type="entry name" value="Class II aaRS and biotin synthetases"/>
    <property type="match status" value="1"/>
</dbReference>
<dbReference type="EC" id="6.1.1.20" evidence="13"/>
<evidence type="ECO:0000256" key="5">
    <source>
        <dbReference type="ARBA" id="ARBA00022598"/>
    </source>
</evidence>
<dbReference type="PROSITE" id="PS50862">
    <property type="entry name" value="AA_TRNA_LIGASE_II"/>
    <property type="match status" value="1"/>
</dbReference>
<dbReference type="InterPro" id="IPR004529">
    <property type="entry name" value="Phe-tRNA-synth_IIc_asu"/>
</dbReference>
<evidence type="ECO:0000256" key="9">
    <source>
        <dbReference type="ARBA" id="ARBA00022842"/>
    </source>
</evidence>
<dbReference type="GO" id="GO:0005524">
    <property type="term" value="F:ATP binding"/>
    <property type="evidence" value="ECO:0007669"/>
    <property type="project" value="UniProtKB-UniRule"/>
</dbReference>
<evidence type="ECO:0000256" key="1">
    <source>
        <dbReference type="ARBA" id="ARBA00004496"/>
    </source>
</evidence>
<organism evidence="15 16">
    <name type="scientific">Kouleothrix aurantiaca</name>
    <dbReference type="NCBI Taxonomy" id="186479"/>
    <lineage>
        <taxon>Bacteria</taxon>
        <taxon>Bacillati</taxon>
        <taxon>Chloroflexota</taxon>
        <taxon>Chloroflexia</taxon>
        <taxon>Chloroflexales</taxon>
        <taxon>Roseiflexineae</taxon>
        <taxon>Roseiflexaceae</taxon>
        <taxon>Kouleothrix</taxon>
    </lineage>
</organism>
<comment type="subunit">
    <text evidence="3 13">Tetramer of two alpha and two beta subunits.</text>
</comment>
<keyword evidence="5 13" id="KW-0436">Ligase</keyword>
<evidence type="ECO:0000256" key="12">
    <source>
        <dbReference type="ARBA" id="ARBA00049255"/>
    </source>
</evidence>
<evidence type="ECO:0000256" key="13">
    <source>
        <dbReference type="HAMAP-Rule" id="MF_00281"/>
    </source>
</evidence>
<dbReference type="GO" id="GO:0000049">
    <property type="term" value="F:tRNA binding"/>
    <property type="evidence" value="ECO:0007669"/>
    <property type="project" value="InterPro"/>
</dbReference>
<dbReference type="NCBIfam" id="TIGR00468">
    <property type="entry name" value="pheS"/>
    <property type="match status" value="1"/>
</dbReference>
<keyword evidence="11 13" id="KW-0030">Aminoacyl-tRNA synthetase</keyword>
<evidence type="ECO:0000256" key="2">
    <source>
        <dbReference type="ARBA" id="ARBA00010207"/>
    </source>
</evidence>
<dbReference type="GO" id="GO:0005737">
    <property type="term" value="C:cytoplasm"/>
    <property type="evidence" value="ECO:0007669"/>
    <property type="project" value="UniProtKB-SubCell"/>
</dbReference>
<dbReference type="EMBL" id="LJCR01000877">
    <property type="protein sequence ID" value="KPV51526.1"/>
    <property type="molecule type" value="Genomic_DNA"/>
</dbReference>
<keyword evidence="16" id="KW-1185">Reference proteome</keyword>
<protein>
    <recommendedName>
        <fullName evidence="13">Phenylalanine--tRNA ligase alpha subunit</fullName>
        <ecNumber evidence="13">6.1.1.20</ecNumber>
    </recommendedName>
    <alternativeName>
        <fullName evidence="13">Phenylalanyl-tRNA synthetase alpha subunit</fullName>
        <shortName evidence="13">PheRS</shortName>
    </alternativeName>
</protein>
<dbReference type="AlphaFoldDB" id="A0A0P9DES5"/>
<comment type="catalytic activity">
    <reaction evidence="12 13">
        <text>tRNA(Phe) + L-phenylalanine + ATP = L-phenylalanyl-tRNA(Phe) + AMP + diphosphate + H(+)</text>
        <dbReference type="Rhea" id="RHEA:19413"/>
        <dbReference type="Rhea" id="RHEA-COMP:9668"/>
        <dbReference type="Rhea" id="RHEA-COMP:9699"/>
        <dbReference type="ChEBI" id="CHEBI:15378"/>
        <dbReference type="ChEBI" id="CHEBI:30616"/>
        <dbReference type="ChEBI" id="CHEBI:33019"/>
        <dbReference type="ChEBI" id="CHEBI:58095"/>
        <dbReference type="ChEBI" id="CHEBI:78442"/>
        <dbReference type="ChEBI" id="CHEBI:78531"/>
        <dbReference type="ChEBI" id="CHEBI:456215"/>
        <dbReference type="EC" id="6.1.1.20"/>
    </reaction>
</comment>
<dbReference type="Proteomes" id="UP000050509">
    <property type="component" value="Unassembled WGS sequence"/>
</dbReference>
<dbReference type="Gene3D" id="3.30.930.10">
    <property type="entry name" value="Bira Bifunctional Protein, Domain 2"/>
    <property type="match status" value="1"/>
</dbReference>
<comment type="cofactor">
    <cofactor evidence="13">
        <name>Mg(2+)</name>
        <dbReference type="ChEBI" id="CHEBI:18420"/>
    </cofactor>
    <text evidence="13">Binds 2 magnesium ions per tetramer.</text>
</comment>
<feature type="binding site" evidence="13">
    <location>
        <position position="262"/>
    </location>
    <ligand>
        <name>Mg(2+)</name>
        <dbReference type="ChEBI" id="CHEBI:18420"/>
        <note>shared with beta subunit</note>
    </ligand>
</feature>
<accession>A0A0P9DES5</accession>
<evidence type="ECO:0000313" key="15">
    <source>
        <dbReference type="EMBL" id="KPV51526.1"/>
    </source>
</evidence>
<gene>
    <name evidence="13" type="primary">pheS</name>
    <name evidence="15" type="ORF">SE17_20680</name>
</gene>
<dbReference type="InterPro" id="IPR022911">
    <property type="entry name" value="Phe_tRNA_ligase_alpha1_bac"/>
</dbReference>
<dbReference type="GO" id="GO:0006432">
    <property type="term" value="P:phenylalanyl-tRNA aminoacylation"/>
    <property type="evidence" value="ECO:0007669"/>
    <property type="project" value="UniProtKB-UniRule"/>
</dbReference>
<comment type="subcellular location">
    <subcellularLocation>
        <location evidence="1 13">Cytoplasm</location>
    </subcellularLocation>
</comment>
<keyword evidence="7 13" id="KW-0547">Nucleotide-binding</keyword>
<keyword evidence="4 13" id="KW-0963">Cytoplasm</keyword>
<dbReference type="InterPro" id="IPR045864">
    <property type="entry name" value="aa-tRNA-synth_II/BPL/LPL"/>
</dbReference>
<evidence type="ECO:0000256" key="3">
    <source>
        <dbReference type="ARBA" id="ARBA00011209"/>
    </source>
</evidence>
<sequence length="348" mass="38674">MAMIDDLTELEAQALRALMGAANSAELNEWKSAYLGKQGALTRMSKGLGSVPPEQRRDVGAKFNAVRQHLEESFGAAEASLKRAAQMDELEADQIDVTMPGRAPSVGRLHPSTIVIRNVIETFAEMGFQVWDSPEVETDEFNFGLLNFPPDHPARDMQDTFYLDTPAGSPPVVLRTHTSPGQIHAMRRYAPEPVRVLLPGKCYRMEQVTARSEMMFHQFEFLMVGRNVTMGDLKGTLHGMAERLFGKGTSVRLRPSYFPFTEPSAELDVTCFLCKGEGCRICKYSGWLEIGGCGMVHPNVLRNGGYDPAEFSGFAGGFGPERIGILKYGIDDIRWFFSGDERFLQQFG</sequence>
<evidence type="ECO:0000256" key="7">
    <source>
        <dbReference type="ARBA" id="ARBA00022741"/>
    </source>
</evidence>
<dbReference type="HAMAP" id="MF_00281">
    <property type="entry name" value="Phe_tRNA_synth_alpha1"/>
    <property type="match status" value="1"/>
</dbReference>
<evidence type="ECO:0000256" key="11">
    <source>
        <dbReference type="ARBA" id="ARBA00023146"/>
    </source>
</evidence>
<keyword evidence="8 13" id="KW-0067">ATP-binding</keyword>
<dbReference type="InterPro" id="IPR004188">
    <property type="entry name" value="Phe-tRNA_ligase_II_N"/>
</dbReference>
<feature type="domain" description="Aminoacyl-transfer RNA synthetases class-II family profile" evidence="14">
    <location>
        <begin position="115"/>
        <end position="323"/>
    </location>
</feature>
<dbReference type="InterPro" id="IPR006195">
    <property type="entry name" value="aa-tRNA-synth_II"/>
</dbReference>
<name>A0A0P9DES5_9CHLR</name>
<dbReference type="GO" id="GO:0004826">
    <property type="term" value="F:phenylalanine-tRNA ligase activity"/>
    <property type="evidence" value="ECO:0007669"/>
    <property type="project" value="UniProtKB-UniRule"/>
</dbReference>
<evidence type="ECO:0000259" key="14">
    <source>
        <dbReference type="PROSITE" id="PS50862"/>
    </source>
</evidence>
<keyword evidence="6 13" id="KW-0479">Metal-binding</keyword>
<dbReference type="SUPFAM" id="SSF46589">
    <property type="entry name" value="tRNA-binding arm"/>
    <property type="match status" value="1"/>
</dbReference>
<dbReference type="InterPro" id="IPR002319">
    <property type="entry name" value="Phenylalanyl-tRNA_Synthase"/>
</dbReference>
<dbReference type="GO" id="GO:0000287">
    <property type="term" value="F:magnesium ion binding"/>
    <property type="evidence" value="ECO:0007669"/>
    <property type="project" value="UniProtKB-UniRule"/>
</dbReference>
<dbReference type="Pfam" id="PF01409">
    <property type="entry name" value="tRNA-synt_2d"/>
    <property type="match status" value="1"/>
</dbReference>
<proteinExistence type="inferred from homology"/>
<evidence type="ECO:0000313" key="16">
    <source>
        <dbReference type="Proteomes" id="UP000050509"/>
    </source>
</evidence>
<dbReference type="InterPro" id="IPR010978">
    <property type="entry name" value="tRNA-bd_arm"/>
</dbReference>
<dbReference type="PANTHER" id="PTHR11538">
    <property type="entry name" value="PHENYLALANYL-TRNA SYNTHETASE"/>
    <property type="match status" value="1"/>
</dbReference>
<evidence type="ECO:0000256" key="6">
    <source>
        <dbReference type="ARBA" id="ARBA00022723"/>
    </source>
</evidence>